<evidence type="ECO:0000256" key="2">
    <source>
        <dbReference type="ARBA" id="ARBA00022741"/>
    </source>
</evidence>
<dbReference type="Gene3D" id="3.40.50.300">
    <property type="entry name" value="P-loop containing nucleotide triphosphate hydrolases"/>
    <property type="match status" value="1"/>
</dbReference>
<dbReference type="EMBL" id="NHMP01000001">
    <property type="protein sequence ID" value="OXE50745.1"/>
    <property type="molecule type" value="Genomic_DNA"/>
</dbReference>
<comment type="caution">
    <text evidence="5">The sequence shown here is derived from an EMBL/GenBank/DDBJ whole genome shotgun (WGS) entry which is preliminary data.</text>
</comment>
<evidence type="ECO:0000313" key="5">
    <source>
        <dbReference type="EMBL" id="OXE50745.1"/>
    </source>
</evidence>
<evidence type="ECO:0000259" key="4">
    <source>
        <dbReference type="PROSITE" id="PS50893"/>
    </source>
</evidence>
<keyword evidence="2" id="KW-0547">Nucleotide-binding</keyword>
<dbReference type="Proteomes" id="UP000214610">
    <property type="component" value="Unassembled WGS sequence"/>
</dbReference>
<dbReference type="InterPro" id="IPR003439">
    <property type="entry name" value="ABC_transporter-like_ATP-bd"/>
</dbReference>
<dbReference type="InterPro" id="IPR027417">
    <property type="entry name" value="P-loop_NTPase"/>
</dbReference>
<keyword evidence="1" id="KW-1003">Cell membrane</keyword>
<dbReference type="PANTHER" id="PTHR43514:SF4">
    <property type="entry name" value="ABC TRANSPORTER I FAMILY MEMBER 10"/>
    <property type="match status" value="1"/>
</dbReference>
<dbReference type="AlphaFoldDB" id="A0A227KRT6"/>
<reference evidence="6" key="1">
    <citation type="submission" date="2017-05" db="EMBL/GenBank/DDBJ databases">
        <title>Improved OligoMM genomes.</title>
        <authorList>
            <person name="Garzetti D."/>
        </authorList>
    </citation>
    <scope>NUCLEOTIDE SEQUENCE [LARGE SCALE GENOMIC DNA]</scope>
    <source>
        <strain evidence="6">YL45</strain>
    </source>
</reference>
<proteinExistence type="predicted"/>
<organism evidence="5 6">
    <name type="scientific">Turicimonas muris</name>
    <dbReference type="NCBI Taxonomy" id="1796652"/>
    <lineage>
        <taxon>Bacteria</taxon>
        <taxon>Pseudomonadati</taxon>
        <taxon>Pseudomonadota</taxon>
        <taxon>Betaproteobacteria</taxon>
        <taxon>Burkholderiales</taxon>
        <taxon>Sutterellaceae</taxon>
        <taxon>Turicimonas</taxon>
    </lineage>
</organism>
<feature type="domain" description="ABC transporter" evidence="4">
    <location>
        <begin position="1"/>
        <end position="231"/>
    </location>
</feature>
<dbReference type="GO" id="GO:0016887">
    <property type="term" value="F:ATP hydrolysis activity"/>
    <property type="evidence" value="ECO:0007669"/>
    <property type="project" value="InterPro"/>
</dbReference>
<keyword evidence="3" id="KW-0067">ATP-binding</keyword>
<dbReference type="InterPro" id="IPR017871">
    <property type="entry name" value="ABC_transporter-like_CS"/>
</dbReference>
<dbReference type="PANTHER" id="PTHR43514">
    <property type="entry name" value="ABC TRANSPORTER I FAMILY MEMBER 10"/>
    <property type="match status" value="1"/>
</dbReference>
<keyword evidence="6" id="KW-1185">Reference proteome</keyword>
<dbReference type="SMART" id="SM00382">
    <property type="entry name" value="AAA"/>
    <property type="match status" value="1"/>
</dbReference>
<dbReference type="RefSeq" id="WP_066595497.1">
    <property type="nucleotide sequence ID" value="NZ_JBCLSE010000053.1"/>
</dbReference>
<sequence>MIFFDIDKTLGTNKFTFQATLTRPVTTVVGKSGAGKSTLALLISGLSSPDKGRIQVEGRIFFDSEKGINLPCEKRGIGMVFQNPRLFPHFTAEENMRFPLSHCNRKSIVKFDELVDLLDLGSLLKRKLGELSGGEAQRVSLGRAILASEQLLILDEPLSSLDIVRKKELLEYIGRIPCVLRIPILYITHSPNEAKKVGNESLFIDAGQIEPIDSPEEIFQKLQNLGDQNEI</sequence>
<dbReference type="SUPFAM" id="SSF52540">
    <property type="entry name" value="P-loop containing nucleoside triphosphate hydrolases"/>
    <property type="match status" value="1"/>
</dbReference>
<gene>
    <name evidence="5" type="ORF">ADH67_00090</name>
</gene>
<evidence type="ECO:0000313" key="6">
    <source>
        <dbReference type="Proteomes" id="UP000214610"/>
    </source>
</evidence>
<dbReference type="InterPro" id="IPR050334">
    <property type="entry name" value="Molybdenum_import_ModC"/>
</dbReference>
<dbReference type="GO" id="GO:0005524">
    <property type="term" value="F:ATP binding"/>
    <property type="evidence" value="ECO:0007669"/>
    <property type="project" value="UniProtKB-KW"/>
</dbReference>
<protein>
    <recommendedName>
        <fullName evidence="4">ABC transporter domain-containing protein</fullName>
    </recommendedName>
</protein>
<dbReference type="Pfam" id="PF00005">
    <property type="entry name" value="ABC_tran"/>
    <property type="match status" value="1"/>
</dbReference>
<evidence type="ECO:0000256" key="1">
    <source>
        <dbReference type="ARBA" id="ARBA00022475"/>
    </source>
</evidence>
<dbReference type="PROSITE" id="PS00211">
    <property type="entry name" value="ABC_TRANSPORTER_1"/>
    <property type="match status" value="1"/>
</dbReference>
<keyword evidence="1" id="KW-0472">Membrane</keyword>
<dbReference type="PROSITE" id="PS50893">
    <property type="entry name" value="ABC_TRANSPORTER_2"/>
    <property type="match status" value="1"/>
</dbReference>
<name>A0A227KRT6_9BURK</name>
<dbReference type="InterPro" id="IPR003593">
    <property type="entry name" value="AAA+_ATPase"/>
</dbReference>
<evidence type="ECO:0000256" key="3">
    <source>
        <dbReference type="ARBA" id="ARBA00022840"/>
    </source>
</evidence>
<accession>A0A227KRT6</accession>